<accession>A0A9P8T2Z7</accession>
<dbReference type="EMBL" id="JAEUBF010001473">
    <property type="protein sequence ID" value="KAH3664353.1"/>
    <property type="molecule type" value="Genomic_DNA"/>
</dbReference>
<gene>
    <name evidence="2" type="ORF">WICMUC_005738</name>
</gene>
<feature type="region of interest" description="Disordered" evidence="1">
    <location>
        <begin position="310"/>
        <end position="372"/>
    </location>
</feature>
<feature type="region of interest" description="Disordered" evidence="1">
    <location>
        <begin position="1"/>
        <end position="36"/>
    </location>
</feature>
<evidence type="ECO:0000313" key="2">
    <source>
        <dbReference type="EMBL" id="KAH3664353.1"/>
    </source>
</evidence>
<evidence type="ECO:0000256" key="1">
    <source>
        <dbReference type="SAM" id="MobiDB-lite"/>
    </source>
</evidence>
<dbReference type="AlphaFoldDB" id="A0A9P8T2Z7"/>
<comment type="caution">
    <text evidence="2">The sequence shown here is derived from an EMBL/GenBank/DDBJ whole genome shotgun (WGS) entry which is preliminary data.</text>
</comment>
<proteinExistence type="predicted"/>
<keyword evidence="3" id="KW-1185">Reference proteome</keyword>
<reference evidence="2" key="2">
    <citation type="submission" date="2021-01" db="EMBL/GenBank/DDBJ databases">
        <authorList>
            <person name="Schikora-Tamarit M.A."/>
        </authorList>
    </citation>
    <scope>NUCLEOTIDE SEQUENCE</scope>
    <source>
        <strain evidence="2">CBS6341</strain>
    </source>
</reference>
<sequence>MSHSSNRFGPSRSSKNNKSKTSYGRSSKESISNEVISTSEELEKRRLKFLSNTQKKNEEYGLISRGEDNRLQRDPEARVRYFKEIQNTVRKLREALLKFAADEFTKSVFLFSIRISSRLGHYQTYIPSITYLLQNKGVLSKSELNEVASLYVLHAAHFSMDNKLALELFFKYTKDNLRLYEILKAWRSMNYKKWFEFYKTEKDFANRNIMKFGEEKMIKYALRVLQKTYFQLPKTYLQDLLFVDFDDLEAKYGFKWKLEGSTNIQRVTSLQKTLDDYIERYKKLLPLIEVVNKAMKIKPLDKRPSTVTIPKPAKAITTNTTKKAAPRKRQYNKKGSSSTNTPIPDELQSISETRNTGNQNTRPGAESHPIVI</sequence>
<dbReference type="PANTHER" id="PTHR39398:SF1">
    <property type="entry name" value="CSN8_PSMD8_EIF3K DOMAIN-CONTAINING PROTEIN"/>
    <property type="match status" value="1"/>
</dbReference>
<feature type="compositionally biased region" description="Polar residues" evidence="1">
    <location>
        <begin position="333"/>
        <end position="362"/>
    </location>
</feature>
<dbReference type="Proteomes" id="UP000769528">
    <property type="component" value="Unassembled WGS sequence"/>
</dbReference>
<dbReference type="PANTHER" id="PTHR39398">
    <property type="entry name" value="YALI0F14311P"/>
    <property type="match status" value="1"/>
</dbReference>
<evidence type="ECO:0000313" key="3">
    <source>
        <dbReference type="Proteomes" id="UP000769528"/>
    </source>
</evidence>
<organism evidence="2 3">
    <name type="scientific">Wickerhamomyces mucosus</name>
    <dbReference type="NCBI Taxonomy" id="1378264"/>
    <lineage>
        <taxon>Eukaryota</taxon>
        <taxon>Fungi</taxon>
        <taxon>Dikarya</taxon>
        <taxon>Ascomycota</taxon>
        <taxon>Saccharomycotina</taxon>
        <taxon>Saccharomycetes</taxon>
        <taxon>Phaffomycetales</taxon>
        <taxon>Wickerhamomycetaceae</taxon>
        <taxon>Wickerhamomyces</taxon>
    </lineage>
</organism>
<protein>
    <submittedName>
        <fullName evidence="2">Uncharacterized protein</fullName>
    </submittedName>
</protein>
<feature type="compositionally biased region" description="Polar residues" evidence="1">
    <location>
        <begin position="1"/>
        <end position="12"/>
    </location>
</feature>
<reference evidence="2" key="1">
    <citation type="journal article" date="2021" name="Open Biol.">
        <title>Shared evolutionary footprints suggest mitochondrial oxidative damage underlies multiple complex I losses in fungi.</title>
        <authorList>
            <person name="Schikora-Tamarit M.A."/>
            <person name="Marcet-Houben M."/>
            <person name="Nosek J."/>
            <person name="Gabaldon T."/>
        </authorList>
    </citation>
    <scope>NUCLEOTIDE SEQUENCE</scope>
    <source>
        <strain evidence="2">CBS6341</strain>
    </source>
</reference>
<dbReference type="OrthoDB" id="2100128at2759"/>
<feature type="compositionally biased region" description="Low complexity" evidence="1">
    <location>
        <begin position="310"/>
        <end position="323"/>
    </location>
</feature>
<name>A0A9P8T2Z7_9ASCO</name>
<feature type="compositionally biased region" description="Polar residues" evidence="1">
    <location>
        <begin position="21"/>
        <end position="36"/>
    </location>
</feature>